<dbReference type="Pfam" id="PF03788">
    <property type="entry name" value="LrgA"/>
    <property type="match status" value="1"/>
</dbReference>
<evidence type="ECO:0000256" key="1">
    <source>
        <dbReference type="ARBA" id="ARBA00004651"/>
    </source>
</evidence>
<accession>A0A845QXU8</accession>
<organism evidence="7 8">
    <name type="scientific">Senegalia massiliensis</name>
    <dbReference type="NCBI Taxonomy" id="1720316"/>
    <lineage>
        <taxon>Bacteria</taxon>
        <taxon>Bacillati</taxon>
        <taxon>Bacillota</taxon>
        <taxon>Clostridia</taxon>
        <taxon>Eubacteriales</taxon>
        <taxon>Clostridiaceae</taxon>
        <taxon>Senegalia</taxon>
    </lineage>
</organism>
<keyword evidence="5 6" id="KW-0472">Membrane</keyword>
<name>A0A845QXU8_9CLOT</name>
<evidence type="ECO:0000313" key="7">
    <source>
        <dbReference type="EMBL" id="NBI06824.1"/>
    </source>
</evidence>
<dbReference type="EMBL" id="QXXA01000008">
    <property type="protein sequence ID" value="NBI06824.1"/>
    <property type="molecule type" value="Genomic_DNA"/>
</dbReference>
<dbReference type="PANTHER" id="PTHR33931">
    <property type="entry name" value="HOLIN-LIKE PROTEIN CIDA-RELATED"/>
    <property type="match status" value="1"/>
</dbReference>
<proteinExistence type="predicted"/>
<dbReference type="Proteomes" id="UP000467132">
    <property type="component" value="Unassembled WGS sequence"/>
</dbReference>
<comment type="caution">
    <text evidence="7">The sequence shown here is derived from an EMBL/GenBank/DDBJ whole genome shotgun (WGS) entry which is preliminary data.</text>
</comment>
<keyword evidence="2" id="KW-1003">Cell membrane</keyword>
<evidence type="ECO:0000256" key="5">
    <source>
        <dbReference type="ARBA" id="ARBA00023136"/>
    </source>
</evidence>
<dbReference type="RefSeq" id="WP_160197310.1">
    <property type="nucleotide sequence ID" value="NZ_QXXA01000008.1"/>
</dbReference>
<feature type="transmembrane region" description="Helical" evidence="6">
    <location>
        <begin position="30"/>
        <end position="47"/>
    </location>
</feature>
<evidence type="ECO:0000256" key="4">
    <source>
        <dbReference type="ARBA" id="ARBA00022989"/>
    </source>
</evidence>
<comment type="subcellular location">
    <subcellularLocation>
        <location evidence="1">Cell membrane</location>
        <topology evidence="1">Multi-pass membrane protein</topology>
    </subcellularLocation>
</comment>
<keyword evidence="8" id="KW-1185">Reference proteome</keyword>
<dbReference type="OrthoDB" id="3176438at2"/>
<dbReference type="InterPro" id="IPR005538">
    <property type="entry name" value="LrgA/CidA"/>
</dbReference>
<reference evidence="7 8" key="1">
    <citation type="submission" date="2018-08" db="EMBL/GenBank/DDBJ databases">
        <title>Murine metabolic-syndrome-specific gut microbial biobank.</title>
        <authorList>
            <person name="Liu C."/>
        </authorList>
    </citation>
    <scope>NUCLEOTIDE SEQUENCE [LARGE SCALE GENOMIC DNA]</scope>
    <source>
        <strain evidence="7 8">583</strain>
    </source>
</reference>
<evidence type="ECO:0000313" key="8">
    <source>
        <dbReference type="Proteomes" id="UP000467132"/>
    </source>
</evidence>
<dbReference type="PANTHER" id="PTHR33931:SF2">
    <property type="entry name" value="HOLIN-LIKE PROTEIN CIDA"/>
    <property type="match status" value="1"/>
</dbReference>
<dbReference type="AlphaFoldDB" id="A0A845QXU8"/>
<keyword evidence="3 6" id="KW-0812">Transmembrane</keyword>
<evidence type="ECO:0000256" key="6">
    <source>
        <dbReference type="SAM" id="Phobius"/>
    </source>
</evidence>
<keyword evidence="4 6" id="KW-1133">Transmembrane helix</keyword>
<dbReference type="GO" id="GO:0005886">
    <property type="term" value="C:plasma membrane"/>
    <property type="evidence" value="ECO:0007669"/>
    <property type="project" value="UniProtKB-SubCell"/>
</dbReference>
<evidence type="ECO:0000256" key="2">
    <source>
        <dbReference type="ARBA" id="ARBA00022475"/>
    </source>
</evidence>
<feature type="transmembrane region" description="Helical" evidence="6">
    <location>
        <begin position="84"/>
        <end position="107"/>
    </location>
</feature>
<evidence type="ECO:0000256" key="3">
    <source>
        <dbReference type="ARBA" id="ARBA00022692"/>
    </source>
</evidence>
<sequence>MKLFRQFAIILIFFIIGEMINNILGISIPGNIIGMILLFAALYFKVIKLEMIEDVSNFLLDHLAFFFIAPGVALIALLDKFKDIWLSFSLILILTTILVMAITGLVVQQVIKRGEK</sequence>
<feature type="transmembrane region" description="Helical" evidence="6">
    <location>
        <begin position="59"/>
        <end position="78"/>
    </location>
</feature>
<protein>
    <submittedName>
        <fullName evidence="7">CidA/LrgA family protein</fullName>
    </submittedName>
</protein>
<gene>
    <name evidence="7" type="ORF">D3Z33_08110</name>
</gene>